<name>A0A1T4QDE4_9FUSO</name>
<evidence type="ECO:0000313" key="2">
    <source>
        <dbReference type="Proteomes" id="UP000191153"/>
    </source>
</evidence>
<gene>
    <name evidence="1" type="ORF">SAMN02745174_02284</name>
</gene>
<reference evidence="1 2" key="1">
    <citation type="submission" date="2017-02" db="EMBL/GenBank/DDBJ databases">
        <authorList>
            <person name="Peterson S.W."/>
        </authorList>
    </citation>
    <scope>NUCLEOTIDE SEQUENCE [LARGE SCALE GENOMIC DNA]</scope>
    <source>
        <strain evidence="1 2">ATCC 700028</strain>
    </source>
</reference>
<dbReference type="AlphaFoldDB" id="A0A1T4QDE4"/>
<organism evidence="1 2">
    <name type="scientific">Cetobacterium ceti</name>
    <dbReference type="NCBI Taxonomy" id="180163"/>
    <lineage>
        <taxon>Bacteria</taxon>
        <taxon>Fusobacteriati</taxon>
        <taxon>Fusobacteriota</taxon>
        <taxon>Fusobacteriia</taxon>
        <taxon>Fusobacteriales</taxon>
        <taxon>Fusobacteriaceae</taxon>
        <taxon>Cetobacterium</taxon>
    </lineage>
</organism>
<dbReference type="STRING" id="180163.SAMN02745174_02284"/>
<evidence type="ECO:0000313" key="1">
    <source>
        <dbReference type="EMBL" id="SKA01715.1"/>
    </source>
</evidence>
<keyword evidence="2" id="KW-1185">Reference proteome</keyword>
<proteinExistence type="predicted"/>
<accession>A0A1T4QDE4</accession>
<dbReference type="RefSeq" id="WP_078694722.1">
    <property type="nucleotide sequence ID" value="NZ_FUWX01000021.1"/>
</dbReference>
<sequence length="91" mass="10554">MAKTKQEQQEKKETLKMYIGPSIEKAGLSNGCVIRGDENKIYEKIIKEIPELKNLFVNVDESLALRKKAIFENGTNENFYYEKVLEKKNRG</sequence>
<protein>
    <submittedName>
        <fullName evidence="1">Uncharacterized protein</fullName>
    </submittedName>
</protein>
<dbReference type="Proteomes" id="UP000191153">
    <property type="component" value="Unassembled WGS sequence"/>
</dbReference>
<dbReference type="EMBL" id="FUWX01000021">
    <property type="protein sequence ID" value="SKA01715.1"/>
    <property type="molecule type" value="Genomic_DNA"/>
</dbReference>